<accession>A0ABV5M2M1</accession>
<sequence length="210" mass="22042">MNVPQICTALPGEAELVGYTILAATAGHPLRQWLLGDATEYQLRADITAVARHAIACGAVDWCDDRSAVAVWLQQPAAGGWPPLGASGGFAPDTAYIHRITTLAATLPPVGRPGEPQATAGDAFWQLLLVAVEPGIRRIGRASALLAHRHAADDRAGAAATAYAFDEPTVRLLERHGYRPAQQAVVAGAHPCWIMLRPPRAGARTGSAPA</sequence>
<dbReference type="InterPro" id="IPR016181">
    <property type="entry name" value="Acyl_CoA_acyltransferase"/>
</dbReference>
<evidence type="ECO:0000313" key="2">
    <source>
        <dbReference type="Proteomes" id="UP001589608"/>
    </source>
</evidence>
<dbReference type="Gene3D" id="3.40.630.30">
    <property type="match status" value="1"/>
</dbReference>
<dbReference type="EMBL" id="JBHMCA010000019">
    <property type="protein sequence ID" value="MFB9443104.1"/>
    <property type="molecule type" value="Genomic_DNA"/>
</dbReference>
<evidence type="ECO:0008006" key="3">
    <source>
        <dbReference type="Google" id="ProtNLM"/>
    </source>
</evidence>
<evidence type="ECO:0000313" key="1">
    <source>
        <dbReference type="EMBL" id="MFB9443104.1"/>
    </source>
</evidence>
<dbReference type="SUPFAM" id="SSF55729">
    <property type="entry name" value="Acyl-CoA N-acyltransferases (Nat)"/>
    <property type="match status" value="1"/>
</dbReference>
<organism evidence="1 2">
    <name type="scientific">Dactylosporangium vinaceum</name>
    <dbReference type="NCBI Taxonomy" id="53362"/>
    <lineage>
        <taxon>Bacteria</taxon>
        <taxon>Bacillati</taxon>
        <taxon>Actinomycetota</taxon>
        <taxon>Actinomycetes</taxon>
        <taxon>Micromonosporales</taxon>
        <taxon>Micromonosporaceae</taxon>
        <taxon>Dactylosporangium</taxon>
    </lineage>
</organism>
<name>A0ABV5M2M1_9ACTN</name>
<protein>
    <recommendedName>
        <fullName evidence="3">N-acetyltransferase domain-containing protein</fullName>
    </recommendedName>
</protein>
<dbReference type="Proteomes" id="UP001589608">
    <property type="component" value="Unassembled WGS sequence"/>
</dbReference>
<keyword evidence="2" id="KW-1185">Reference proteome</keyword>
<dbReference type="RefSeq" id="WP_223099589.1">
    <property type="nucleotide sequence ID" value="NZ_CP061913.1"/>
</dbReference>
<reference evidence="1 2" key="1">
    <citation type="submission" date="2024-09" db="EMBL/GenBank/DDBJ databases">
        <authorList>
            <person name="Sun Q."/>
            <person name="Mori K."/>
        </authorList>
    </citation>
    <scope>NUCLEOTIDE SEQUENCE [LARGE SCALE GENOMIC DNA]</scope>
    <source>
        <strain evidence="1 2">JCM 3307</strain>
    </source>
</reference>
<proteinExistence type="predicted"/>
<comment type="caution">
    <text evidence="1">The sequence shown here is derived from an EMBL/GenBank/DDBJ whole genome shotgun (WGS) entry which is preliminary data.</text>
</comment>
<gene>
    <name evidence="1" type="ORF">ACFFTR_08410</name>
</gene>